<feature type="signal peptide" evidence="5">
    <location>
        <begin position="1"/>
        <end position="28"/>
    </location>
</feature>
<evidence type="ECO:0000256" key="4">
    <source>
        <dbReference type="ARBA" id="ARBA00022729"/>
    </source>
</evidence>
<name>A0ABU7RAL9_9ACTN</name>
<organism evidence="7 8">
    <name type="scientific">Olsenella absiana</name>
    <dbReference type="NCBI Taxonomy" id="3115222"/>
    <lineage>
        <taxon>Bacteria</taxon>
        <taxon>Bacillati</taxon>
        <taxon>Actinomycetota</taxon>
        <taxon>Coriobacteriia</taxon>
        <taxon>Coriobacteriales</taxon>
        <taxon>Atopobiaceae</taxon>
        <taxon>Olsenella</taxon>
    </lineage>
</organism>
<dbReference type="Proteomes" id="UP001332931">
    <property type="component" value="Unassembled WGS sequence"/>
</dbReference>
<dbReference type="PANTHER" id="PTHR30290:SF10">
    <property type="entry name" value="PERIPLASMIC OLIGOPEPTIDE-BINDING PROTEIN-RELATED"/>
    <property type="match status" value="1"/>
</dbReference>
<dbReference type="InterPro" id="IPR006311">
    <property type="entry name" value="TAT_signal"/>
</dbReference>
<evidence type="ECO:0000256" key="2">
    <source>
        <dbReference type="ARBA" id="ARBA00005695"/>
    </source>
</evidence>
<comment type="caution">
    <text evidence="7">The sequence shown here is derived from an EMBL/GenBank/DDBJ whole genome shotgun (WGS) entry which is preliminary data.</text>
</comment>
<dbReference type="InterPro" id="IPR000914">
    <property type="entry name" value="SBP_5_dom"/>
</dbReference>
<dbReference type="SUPFAM" id="SSF53850">
    <property type="entry name" value="Periplasmic binding protein-like II"/>
    <property type="match status" value="1"/>
</dbReference>
<reference evidence="7 8" key="1">
    <citation type="submission" date="2024-01" db="EMBL/GenBank/DDBJ databases">
        <title>Description of Olsenella sp. nov., isolated from pig feces.</title>
        <authorList>
            <person name="Chang Y.-H."/>
        </authorList>
    </citation>
    <scope>NUCLEOTIDE SEQUENCE [LARGE SCALE GENOMIC DNA]</scope>
    <source>
        <strain evidence="7 8">YH-ols2223</strain>
    </source>
</reference>
<dbReference type="PANTHER" id="PTHR30290">
    <property type="entry name" value="PERIPLASMIC BINDING COMPONENT OF ABC TRANSPORTER"/>
    <property type="match status" value="1"/>
</dbReference>
<sequence length="544" mass="59786">MMSSLTRRNFLKGSAVAATGAVAASTLAACGSSSSDSGDKKKILRFGQSNAKQGLDMQKSTNSGSSSIADSIVEAPLRWTEDNELVTCLLTEIPSFEDDGVTLHCTLKQGIKCHDGSTLTANDVKYTFERMFTPSTGAKSTYMYDKIKGAKEMLAGEATELEGLTVEDDTHFTFVLTDPMVTFVNNLGINYADIFPKDACEKAGTSWGSGTNIVGTGKYKVKENDDTTETVVEKFSDYHDGEPALDEIHYVFYDDLNTKMMAFKNGDIDYCDLDASLLAQYQNDPDVKDLITQYETLGVQFVNLNLSDGMGLTDVRVRQALSLAINRQELIDSIAGGAGTAASGWLAPATPGNDPNAPAFEYNPDKARQLLSEAGATNLSLVAKVRNGINQKQLVAVQDYWNKVGVTLDVQVEDNGVWAQDWADGTLQITALGWFPLYADADNHMYTYFYSANAKGKSSFYNNPEFDDLVSRARVSQDKQERADLYKQADNLLTRTDFATLPLYWPKNQFVAKDYVKNAKVGNLVYHMFDVDIDTSKEDYSGEE</sequence>
<dbReference type="PIRSF" id="PIRSF002741">
    <property type="entry name" value="MppA"/>
    <property type="match status" value="1"/>
</dbReference>
<evidence type="ECO:0000313" key="8">
    <source>
        <dbReference type="Proteomes" id="UP001332931"/>
    </source>
</evidence>
<evidence type="ECO:0000313" key="7">
    <source>
        <dbReference type="EMBL" id="MEE6147631.1"/>
    </source>
</evidence>
<keyword evidence="3" id="KW-0813">Transport</keyword>
<proteinExistence type="inferred from homology"/>
<comment type="subcellular location">
    <subcellularLocation>
        <location evidence="1">Cell envelope</location>
    </subcellularLocation>
</comment>
<evidence type="ECO:0000259" key="6">
    <source>
        <dbReference type="Pfam" id="PF00496"/>
    </source>
</evidence>
<dbReference type="NCBIfam" id="TIGR01409">
    <property type="entry name" value="TAT_signal_seq"/>
    <property type="match status" value="1"/>
</dbReference>
<feature type="chain" id="PRO_5045452156" evidence="5">
    <location>
        <begin position="29"/>
        <end position="544"/>
    </location>
</feature>
<dbReference type="InterPro" id="IPR019546">
    <property type="entry name" value="TAT_signal_bac_arc"/>
</dbReference>
<protein>
    <submittedName>
        <fullName evidence="7">ABC transporter substrate-binding protein</fullName>
    </submittedName>
</protein>
<evidence type="ECO:0000256" key="5">
    <source>
        <dbReference type="SAM" id="SignalP"/>
    </source>
</evidence>
<feature type="domain" description="Solute-binding protein family 5" evidence="6">
    <location>
        <begin position="87"/>
        <end position="455"/>
    </location>
</feature>
<dbReference type="CDD" id="cd00995">
    <property type="entry name" value="PBP2_NikA_DppA_OppA_like"/>
    <property type="match status" value="1"/>
</dbReference>
<accession>A0ABU7RAL9</accession>
<dbReference type="Gene3D" id="3.40.190.10">
    <property type="entry name" value="Periplasmic binding protein-like II"/>
    <property type="match status" value="1"/>
</dbReference>
<gene>
    <name evidence="7" type="ORF">VXJ25_06520</name>
</gene>
<dbReference type="PROSITE" id="PS51257">
    <property type="entry name" value="PROKAR_LIPOPROTEIN"/>
    <property type="match status" value="1"/>
</dbReference>
<evidence type="ECO:0000256" key="3">
    <source>
        <dbReference type="ARBA" id="ARBA00022448"/>
    </source>
</evidence>
<keyword evidence="8" id="KW-1185">Reference proteome</keyword>
<keyword evidence="4 5" id="KW-0732">Signal</keyword>
<dbReference type="EMBL" id="JAZGJQ010000006">
    <property type="protein sequence ID" value="MEE6147631.1"/>
    <property type="molecule type" value="Genomic_DNA"/>
</dbReference>
<dbReference type="Gene3D" id="3.90.76.10">
    <property type="entry name" value="Dipeptide-binding Protein, Domain 1"/>
    <property type="match status" value="1"/>
</dbReference>
<dbReference type="Gene3D" id="3.10.105.10">
    <property type="entry name" value="Dipeptide-binding Protein, Domain 3"/>
    <property type="match status" value="1"/>
</dbReference>
<dbReference type="Pfam" id="PF00496">
    <property type="entry name" value="SBP_bac_5"/>
    <property type="match status" value="1"/>
</dbReference>
<dbReference type="PROSITE" id="PS51318">
    <property type="entry name" value="TAT"/>
    <property type="match status" value="1"/>
</dbReference>
<evidence type="ECO:0000256" key="1">
    <source>
        <dbReference type="ARBA" id="ARBA00004196"/>
    </source>
</evidence>
<comment type="similarity">
    <text evidence="2">Belongs to the bacterial solute-binding protein 5 family.</text>
</comment>
<dbReference type="InterPro" id="IPR039424">
    <property type="entry name" value="SBP_5"/>
</dbReference>
<dbReference type="InterPro" id="IPR030678">
    <property type="entry name" value="Peptide/Ni-bd"/>
</dbReference>